<name>A0A1G5GGN2_9BACT</name>
<keyword evidence="8 14" id="KW-0963">Cytoplasm</keyword>
<evidence type="ECO:0000256" key="11">
    <source>
        <dbReference type="ARBA" id="ARBA00022759"/>
    </source>
</evidence>
<dbReference type="InterPro" id="IPR001352">
    <property type="entry name" value="RNase_HII/HIII"/>
</dbReference>
<dbReference type="PANTHER" id="PTHR10954">
    <property type="entry name" value="RIBONUCLEASE H2 SUBUNIT A"/>
    <property type="match status" value="1"/>
</dbReference>
<evidence type="ECO:0000313" key="19">
    <source>
        <dbReference type="Proteomes" id="UP000198870"/>
    </source>
</evidence>
<evidence type="ECO:0000256" key="10">
    <source>
        <dbReference type="ARBA" id="ARBA00022723"/>
    </source>
</evidence>
<dbReference type="SUPFAM" id="SSF53098">
    <property type="entry name" value="Ribonuclease H-like"/>
    <property type="match status" value="1"/>
</dbReference>
<feature type="binding site" evidence="14 15">
    <location>
        <position position="21"/>
    </location>
    <ligand>
        <name>a divalent metal cation</name>
        <dbReference type="ChEBI" id="CHEBI:60240"/>
    </ligand>
</feature>
<dbReference type="FunFam" id="3.30.420.10:FF:000006">
    <property type="entry name" value="Ribonuclease HII"/>
    <property type="match status" value="1"/>
</dbReference>
<protein>
    <recommendedName>
        <fullName evidence="7 14">Ribonuclease HII</fullName>
        <shortName evidence="14">RNase HII</shortName>
        <ecNumber evidence="6 14">3.1.26.4</ecNumber>
    </recommendedName>
</protein>
<dbReference type="GO" id="GO:0003723">
    <property type="term" value="F:RNA binding"/>
    <property type="evidence" value="ECO:0007669"/>
    <property type="project" value="UniProtKB-UniRule"/>
</dbReference>
<evidence type="ECO:0000256" key="16">
    <source>
        <dbReference type="RuleBase" id="RU003515"/>
    </source>
</evidence>
<comment type="cofactor">
    <cofactor evidence="2">
        <name>Mg(2+)</name>
        <dbReference type="ChEBI" id="CHEBI:18420"/>
    </cofactor>
</comment>
<evidence type="ECO:0000256" key="4">
    <source>
        <dbReference type="ARBA" id="ARBA00004496"/>
    </source>
</evidence>
<evidence type="ECO:0000256" key="13">
    <source>
        <dbReference type="ARBA" id="ARBA00023211"/>
    </source>
</evidence>
<dbReference type="NCBIfam" id="NF000594">
    <property type="entry name" value="PRK00015.1-1"/>
    <property type="match status" value="1"/>
</dbReference>
<dbReference type="EMBL" id="FMUX01000010">
    <property type="protein sequence ID" value="SCY50430.1"/>
    <property type="molecule type" value="Genomic_DNA"/>
</dbReference>
<gene>
    <name evidence="14" type="primary">rnhB</name>
    <name evidence="18" type="ORF">SAMN05216233_110142</name>
</gene>
<dbReference type="HAMAP" id="MF_00052_B">
    <property type="entry name" value="RNase_HII_B"/>
    <property type="match status" value="1"/>
</dbReference>
<dbReference type="GO" id="GO:0004523">
    <property type="term" value="F:RNA-DNA hybrid ribonuclease activity"/>
    <property type="evidence" value="ECO:0007669"/>
    <property type="project" value="UniProtKB-UniRule"/>
</dbReference>
<organism evidence="18 19">
    <name type="scientific">Desulfoluna spongiiphila</name>
    <dbReference type="NCBI Taxonomy" id="419481"/>
    <lineage>
        <taxon>Bacteria</taxon>
        <taxon>Pseudomonadati</taxon>
        <taxon>Thermodesulfobacteriota</taxon>
        <taxon>Desulfobacteria</taxon>
        <taxon>Desulfobacterales</taxon>
        <taxon>Desulfolunaceae</taxon>
        <taxon>Desulfoluna</taxon>
    </lineage>
</organism>
<dbReference type="RefSeq" id="WP_092211416.1">
    <property type="nucleotide sequence ID" value="NZ_FMUX01000010.1"/>
</dbReference>
<dbReference type="AlphaFoldDB" id="A0A1G5GGN2"/>
<evidence type="ECO:0000256" key="7">
    <source>
        <dbReference type="ARBA" id="ARBA00019179"/>
    </source>
</evidence>
<evidence type="ECO:0000256" key="15">
    <source>
        <dbReference type="PROSITE-ProRule" id="PRU01319"/>
    </source>
</evidence>
<dbReference type="Proteomes" id="UP000198870">
    <property type="component" value="Unassembled WGS sequence"/>
</dbReference>
<dbReference type="Pfam" id="PF01351">
    <property type="entry name" value="RNase_HII"/>
    <property type="match status" value="1"/>
</dbReference>
<keyword evidence="9 14" id="KW-0540">Nuclease</keyword>
<keyword evidence="19" id="KW-1185">Reference proteome</keyword>
<dbReference type="PROSITE" id="PS51975">
    <property type="entry name" value="RNASE_H_2"/>
    <property type="match status" value="1"/>
</dbReference>
<dbReference type="GO" id="GO:0032299">
    <property type="term" value="C:ribonuclease H2 complex"/>
    <property type="evidence" value="ECO:0007669"/>
    <property type="project" value="TreeGrafter"/>
</dbReference>
<evidence type="ECO:0000256" key="1">
    <source>
        <dbReference type="ARBA" id="ARBA00000077"/>
    </source>
</evidence>
<keyword evidence="12 14" id="KW-0378">Hydrolase</keyword>
<evidence type="ECO:0000256" key="5">
    <source>
        <dbReference type="ARBA" id="ARBA00007383"/>
    </source>
</evidence>
<accession>A0A1G5GGN2</accession>
<keyword evidence="10 14" id="KW-0479">Metal-binding</keyword>
<dbReference type="STRING" id="419481.SAMN05216233_110142"/>
<comment type="similarity">
    <text evidence="5 14 16">Belongs to the RNase HII family.</text>
</comment>
<evidence type="ECO:0000256" key="9">
    <source>
        <dbReference type="ARBA" id="ARBA00022722"/>
    </source>
</evidence>
<dbReference type="OrthoDB" id="9803420at2"/>
<comment type="subcellular location">
    <subcellularLocation>
        <location evidence="4 14">Cytoplasm</location>
    </subcellularLocation>
</comment>
<dbReference type="GO" id="GO:0043137">
    <property type="term" value="P:DNA replication, removal of RNA primer"/>
    <property type="evidence" value="ECO:0007669"/>
    <property type="project" value="TreeGrafter"/>
</dbReference>
<dbReference type="EC" id="3.1.26.4" evidence="6 14"/>
<evidence type="ECO:0000256" key="12">
    <source>
        <dbReference type="ARBA" id="ARBA00022801"/>
    </source>
</evidence>
<dbReference type="InterPro" id="IPR036397">
    <property type="entry name" value="RNaseH_sf"/>
</dbReference>
<comment type="function">
    <text evidence="3 14 16">Endonuclease that specifically degrades the RNA of RNA-DNA hybrids.</text>
</comment>
<evidence type="ECO:0000313" key="18">
    <source>
        <dbReference type="EMBL" id="SCY50430.1"/>
    </source>
</evidence>
<dbReference type="NCBIfam" id="NF000595">
    <property type="entry name" value="PRK00015.1-3"/>
    <property type="match status" value="1"/>
</dbReference>
<dbReference type="Gene3D" id="3.30.420.10">
    <property type="entry name" value="Ribonuclease H-like superfamily/Ribonuclease H"/>
    <property type="match status" value="1"/>
</dbReference>
<proteinExistence type="inferred from homology"/>
<evidence type="ECO:0000256" key="14">
    <source>
        <dbReference type="HAMAP-Rule" id="MF_00052"/>
    </source>
</evidence>
<dbReference type="InterPro" id="IPR012337">
    <property type="entry name" value="RNaseH-like_sf"/>
</dbReference>
<dbReference type="InterPro" id="IPR024567">
    <property type="entry name" value="RNase_HII/HIII_dom"/>
</dbReference>
<dbReference type="CDD" id="cd07182">
    <property type="entry name" value="RNase_HII_bacteria_HII_like"/>
    <property type="match status" value="1"/>
</dbReference>
<feature type="binding site" evidence="14 15">
    <location>
        <position position="20"/>
    </location>
    <ligand>
        <name>a divalent metal cation</name>
        <dbReference type="ChEBI" id="CHEBI:60240"/>
    </ligand>
</feature>
<comment type="catalytic activity">
    <reaction evidence="1 14 15 16">
        <text>Endonucleolytic cleavage to 5'-phosphomonoester.</text>
        <dbReference type="EC" id="3.1.26.4"/>
    </reaction>
</comment>
<dbReference type="GO" id="GO:0030145">
    <property type="term" value="F:manganese ion binding"/>
    <property type="evidence" value="ECO:0007669"/>
    <property type="project" value="UniProtKB-UniRule"/>
</dbReference>
<keyword evidence="13 14" id="KW-0464">Manganese</keyword>
<sequence>MWTYEKKAVSNGFLRVAGVDEAGRGPLAGPVVAAAVILPAGFEVGEITDSKKLTPKKRDRLYDYIRAEATAVGVGIVDAETIDTINILQASLAAMREAVTDLGDTPDFLLVDGKFEVPMPLAQEPLVKGDSRSASIASASIVAKVVRDRMMAEYAELYPEYGLAGHKGYPTKAHKEAIATFGPTPIHRKTFRGVAEHVA</sequence>
<evidence type="ECO:0000256" key="8">
    <source>
        <dbReference type="ARBA" id="ARBA00022490"/>
    </source>
</evidence>
<evidence type="ECO:0000256" key="3">
    <source>
        <dbReference type="ARBA" id="ARBA00004065"/>
    </source>
</evidence>
<feature type="domain" description="RNase H type-2" evidence="17">
    <location>
        <begin position="14"/>
        <end position="199"/>
    </location>
</feature>
<reference evidence="18 19" key="1">
    <citation type="submission" date="2016-10" db="EMBL/GenBank/DDBJ databases">
        <authorList>
            <person name="de Groot N.N."/>
        </authorList>
    </citation>
    <scope>NUCLEOTIDE SEQUENCE [LARGE SCALE GENOMIC DNA]</scope>
    <source>
        <strain evidence="18 19">AA1</strain>
    </source>
</reference>
<evidence type="ECO:0000256" key="6">
    <source>
        <dbReference type="ARBA" id="ARBA00012180"/>
    </source>
</evidence>
<evidence type="ECO:0000256" key="2">
    <source>
        <dbReference type="ARBA" id="ARBA00001946"/>
    </source>
</evidence>
<keyword evidence="11 14" id="KW-0255">Endonuclease</keyword>
<dbReference type="GO" id="GO:0005737">
    <property type="term" value="C:cytoplasm"/>
    <property type="evidence" value="ECO:0007669"/>
    <property type="project" value="UniProtKB-SubCell"/>
</dbReference>
<dbReference type="InterPro" id="IPR022898">
    <property type="entry name" value="RNase_HII"/>
</dbReference>
<dbReference type="PANTHER" id="PTHR10954:SF18">
    <property type="entry name" value="RIBONUCLEASE HII"/>
    <property type="match status" value="1"/>
</dbReference>
<comment type="cofactor">
    <cofactor evidence="14 15">
        <name>Mn(2+)</name>
        <dbReference type="ChEBI" id="CHEBI:29035"/>
    </cofactor>
    <cofactor evidence="14 15">
        <name>Mg(2+)</name>
        <dbReference type="ChEBI" id="CHEBI:18420"/>
    </cofactor>
    <text evidence="14 15">Manganese or magnesium. Binds 1 divalent metal ion per monomer in the absence of substrate. May bind a second metal ion after substrate binding.</text>
</comment>
<feature type="binding site" evidence="14 15">
    <location>
        <position position="112"/>
    </location>
    <ligand>
        <name>a divalent metal cation</name>
        <dbReference type="ChEBI" id="CHEBI:60240"/>
    </ligand>
</feature>
<dbReference type="GO" id="GO:0006298">
    <property type="term" value="P:mismatch repair"/>
    <property type="evidence" value="ECO:0007669"/>
    <property type="project" value="TreeGrafter"/>
</dbReference>
<evidence type="ECO:0000259" key="17">
    <source>
        <dbReference type="PROSITE" id="PS51975"/>
    </source>
</evidence>